<dbReference type="EMBL" id="MCFH01000042">
    <property type="protein sequence ID" value="ORX44981.1"/>
    <property type="molecule type" value="Genomic_DNA"/>
</dbReference>
<evidence type="ECO:0000256" key="3">
    <source>
        <dbReference type="ARBA" id="ARBA00022679"/>
    </source>
</evidence>
<evidence type="ECO:0000259" key="7">
    <source>
        <dbReference type="PROSITE" id="PS50237"/>
    </source>
</evidence>
<dbReference type="EC" id="2.3.2.26" evidence="2"/>
<keyword evidence="9" id="KW-1185">Reference proteome</keyword>
<name>A0A1Y1V2K9_9FUNG</name>
<keyword evidence="6" id="KW-0175">Coiled coil</keyword>
<reference evidence="8 9" key="2">
    <citation type="submission" date="2016-08" db="EMBL/GenBank/DDBJ databases">
        <title>Pervasive Adenine N6-methylation of Active Genes in Fungi.</title>
        <authorList>
            <consortium name="DOE Joint Genome Institute"/>
            <person name="Mondo S.J."/>
            <person name="Dannebaum R.O."/>
            <person name="Kuo R.C."/>
            <person name="Labutti K."/>
            <person name="Haridas S."/>
            <person name="Kuo A."/>
            <person name="Salamov A."/>
            <person name="Ahrendt S.R."/>
            <person name="Lipzen A."/>
            <person name="Sullivan W."/>
            <person name="Andreopoulos W.B."/>
            <person name="Clum A."/>
            <person name="Lindquist E."/>
            <person name="Daum C."/>
            <person name="Ramamoorthy G.K."/>
            <person name="Gryganskyi A."/>
            <person name="Culley D."/>
            <person name="Magnuson J.K."/>
            <person name="James T.Y."/>
            <person name="O'Malley M.A."/>
            <person name="Stajich J.E."/>
            <person name="Spatafora J.W."/>
            <person name="Visel A."/>
            <person name="Grigoriev I.V."/>
        </authorList>
    </citation>
    <scope>NUCLEOTIDE SEQUENCE [LARGE SCALE GENOMIC DNA]</scope>
    <source>
        <strain evidence="9">finn</strain>
    </source>
</reference>
<organism evidence="8 9">
    <name type="scientific">Piromyces finnis</name>
    <dbReference type="NCBI Taxonomy" id="1754191"/>
    <lineage>
        <taxon>Eukaryota</taxon>
        <taxon>Fungi</taxon>
        <taxon>Fungi incertae sedis</taxon>
        <taxon>Chytridiomycota</taxon>
        <taxon>Chytridiomycota incertae sedis</taxon>
        <taxon>Neocallimastigomycetes</taxon>
        <taxon>Neocallimastigales</taxon>
        <taxon>Neocallimastigaceae</taxon>
        <taxon>Piromyces</taxon>
    </lineage>
</organism>
<dbReference type="InterPro" id="IPR035983">
    <property type="entry name" value="Hect_E3_ubiquitin_ligase"/>
</dbReference>
<evidence type="ECO:0000256" key="1">
    <source>
        <dbReference type="ARBA" id="ARBA00000885"/>
    </source>
</evidence>
<dbReference type="InterPro" id="IPR044611">
    <property type="entry name" value="E3A/B/C-like"/>
</dbReference>
<dbReference type="OrthoDB" id="423283at2759"/>
<comment type="caution">
    <text evidence="8">The sequence shown here is derived from an EMBL/GenBank/DDBJ whole genome shotgun (WGS) entry which is preliminary data.</text>
</comment>
<dbReference type="Gene3D" id="3.90.1750.10">
    <property type="entry name" value="Hect, E3 ligase catalytic domains"/>
    <property type="match status" value="1"/>
</dbReference>
<evidence type="ECO:0000313" key="9">
    <source>
        <dbReference type="Proteomes" id="UP000193719"/>
    </source>
</evidence>
<gene>
    <name evidence="8" type="ORF">BCR36DRAFT_333668</name>
</gene>
<dbReference type="AlphaFoldDB" id="A0A1Y1V2K9"/>
<dbReference type="Proteomes" id="UP000193719">
    <property type="component" value="Unassembled WGS sequence"/>
</dbReference>
<dbReference type="GO" id="GO:0061630">
    <property type="term" value="F:ubiquitin protein ligase activity"/>
    <property type="evidence" value="ECO:0007669"/>
    <property type="project" value="UniProtKB-EC"/>
</dbReference>
<feature type="coiled-coil region" evidence="6">
    <location>
        <begin position="10"/>
        <end position="46"/>
    </location>
</feature>
<dbReference type="GO" id="GO:0000209">
    <property type="term" value="P:protein polyubiquitination"/>
    <property type="evidence" value="ECO:0007669"/>
    <property type="project" value="InterPro"/>
</dbReference>
<proteinExistence type="predicted"/>
<feature type="domain" description="HECT" evidence="7">
    <location>
        <begin position="691"/>
        <end position="1048"/>
    </location>
</feature>
<dbReference type="FunFam" id="3.30.2160.10:FF:000002">
    <property type="entry name" value="Putative Ubiquitin-protein ligase E3C"/>
    <property type="match status" value="1"/>
</dbReference>
<protein>
    <recommendedName>
        <fullName evidence="2">HECT-type E3 ubiquitin transferase</fullName>
        <ecNumber evidence="2">2.3.2.26</ecNumber>
    </recommendedName>
</protein>
<evidence type="ECO:0000256" key="6">
    <source>
        <dbReference type="SAM" id="Coils"/>
    </source>
</evidence>
<dbReference type="PANTHER" id="PTHR45700">
    <property type="entry name" value="UBIQUITIN-PROTEIN LIGASE E3C"/>
    <property type="match status" value="1"/>
</dbReference>
<evidence type="ECO:0000256" key="2">
    <source>
        <dbReference type="ARBA" id="ARBA00012485"/>
    </source>
</evidence>
<dbReference type="SUPFAM" id="SSF56204">
    <property type="entry name" value="Hect, E3 ligase catalytic domain"/>
    <property type="match status" value="1"/>
</dbReference>
<feature type="active site" description="Glycyl thioester intermediate" evidence="5">
    <location>
        <position position="1016"/>
    </location>
</feature>
<dbReference type="PROSITE" id="PS50237">
    <property type="entry name" value="HECT"/>
    <property type="match status" value="1"/>
</dbReference>
<dbReference type="PANTHER" id="PTHR45700:SF3">
    <property type="entry name" value="UBIQUITIN-PROTEIN LIGASE E3B"/>
    <property type="match status" value="1"/>
</dbReference>
<evidence type="ECO:0000256" key="5">
    <source>
        <dbReference type="PROSITE-ProRule" id="PRU00104"/>
    </source>
</evidence>
<dbReference type="STRING" id="1754191.A0A1Y1V2K9"/>
<dbReference type="GO" id="GO:0006511">
    <property type="term" value="P:ubiquitin-dependent protein catabolic process"/>
    <property type="evidence" value="ECO:0007669"/>
    <property type="project" value="TreeGrafter"/>
</dbReference>
<evidence type="ECO:0000256" key="4">
    <source>
        <dbReference type="ARBA" id="ARBA00022786"/>
    </source>
</evidence>
<accession>A0A1Y1V2K9</accession>
<dbReference type="CDD" id="cd00078">
    <property type="entry name" value="HECTc"/>
    <property type="match status" value="1"/>
</dbReference>
<reference evidence="8 9" key="1">
    <citation type="submission" date="2016-08" db="EMBL/GenBank/DDBJ databases">
        <title>Genomes of anaerobic fungi encode conserved fungal cellulosomes for biomass hydrolysis.</title>
        <authorList>
            <consortium name="DOE Joint Genome Institute"/>
            <person name="Haitjema C.H."/>
            <person name="Gilmore S.P."/>
            <person name="Henske J.K."/>
            <person name="Solomon K.V."/>
            <person name="De Groot R."/>
            <person name="Kuo A."/>
            <person name="Mondo S.J."/>
            <person name="Salamov A.A."/>
            <person name="Labutti K."/>
            <person name="Zhao Z."/>
            <person name="Chiniquy J."/>
            <person name="Barry K."/>
            <person name="Brewer H.M."/>
            <person name="Purvine S.O."/>
            <person name="Wright A.T."/>
            <person name="Boxma B."/>
            <person name="Van Alen T."/>
            <person name="Hackstein J.H."/>
            <person name="Baker S.E."/>
            <person name="Grigoriev I.V."/>
            <person name="O'Malley M.A."/>
        </authorList>
    </citation>
    <scope>NUCLEOTIDE SEQUENCE [LARGE SCALE GENOMIC DNA]</scope>
    <source>
        <strain evidence="9">finn</strain>
    </source>
</reference>
<dbReference type="Gene3D" id="3.30.2160.10">
    <property type="entry name" value="Hect, E3 ligase catalytic domain"/>
    <property type="match status" value="1"/>
</dbReference>
<evidence type="ECO:0000313" key="8">
    <source>
        <dbReference type="EMBL" id="ORX44981.1"/>
    </source>
</evidence>
<dbReference type="InterPro" id="IPR000569">
    <property type="entry name" value="HECT_dom"/>
</dbReference>
<keyword evidence="3" id="KW-0808">Transferase</keyword>
<dbReference type="Gene3D" id="3.30.2410.10">
    <property type="entry name" value="Hect, E3 ligase catalytic domain"/>
    <property type="match status" value="1"/>
</dbReference>
<dbReference type="Pfam" id="PF00632">
    <property type="entry name" value="HECT"/>
    <property type="match status" value="1"/>
</dbReference>
<keyword evidence="4 5" id="KW-0833">Ubl conjugation pathway</keyword>
<dbReference type="SMART" id="SM00119">
    <property type="entry name" value="HECTc"/>
    <property type="match status" value="1"/>
</dbReference>
<comment type="catalytic activity">
    <reaction evidence="1">
        <text>S-ubiquitinyl-[E2 ubiquitin-conjugating enzyme]-L-cysteine + [acceptor protein]-L-lysine = [E2 ubiquitin-conjugating enzyme]-L-cysteine + N(6)-ubiquitinyl-[acceptor protein]-L-lysine.</text>
        <dbReference type="EC" id="2.3.2.26"/>
    </reaction>
</comment>
<sequence>MDNGGFYNNYSNSNNKKEFMEKTLKERQERKEKMKYEKELKEKIESGSIIYQYYKKYKTKKECIGMLMKEWEQKIGYVEDKNKKEILSKPIKKKYDANELLWIGRIFCYLHKNNYFKSDQDLNAHTVILTKIYCDNNILSIFRDVKKEGELRNILKYLLLVAMDVVITNSALVPYSGQELIFALKYLDGKQYSSLDNGDFIIDNIHEYLKDQELYRRLNELLTKKMEAFVNNKTPTRSVSLWINAIIRCTLLTIEYNLNTVDKDIKERVQNRIVLLIINIFTVPVLASILSDQGVKMVEQSKVIPMGIKLLNENDQLRRILFNILEGERTFFLIANITKFIEVLHLISDHDLIQTKPTKTGTSFNSPLTNDDLIILLTFLALHCQRFIHEKNTGSSLIYHPIFNWYSGKKKEKISLDLFKQAINQLSYLWSLPFMLIVFKPILTYNSQELIISSKTILSIYIKDICNFYLALAKIIGNQKDEIFNAIAYHPNLIPMFWCFMNDIGPKKKLEIFLNAAKFPSREPLISVLEFFCRSCSLLFLTLDDQEIYELQKPFTLISLKQMSLFLNNFCFQMYWQESAKSHREILESAQSLLNILYDKNDRRPFSSDMEWTVKEIRHYTFLENIKKNDEVSLKILEYMPHVIPFKIRVEILRNYIKADKDSLVKLKKKEFNIRRAMILEDGYEQLGHLSTLHFKQAIRIKFISAHGYEEAGIDQNGVFKEFLEELCKAAFDPGLNLFKTTTEGYCSPSPTSYIHENYLSLFEFIGKILGKALYEAIVIDFPFAQFFYAKLLSRYNTLDDLPSLDPQLYKNLTFLKHYEGNCEDLGLTFTVDQDVFGQVKTIDIKPAGSHINVTNENRYQYIYLVADYMLNQQCKEQNRAFIKGFKSIISEKWLKMFSPAELQKLISGESMNIDIDDLRKYTKYEGAYFDQHKTIRNLWSVLNSFSEKEKQLFLKFTTSCSKPPVGGFEYLNPPLTIRYVPLDEDGNVDIKPFEAFKSVFGLAKDTTRLPTASTCFNLLKLPPYQKKSTLKEKLKYAINAGAGFELS</sequence>